<dbReference type="InterPro" id="IPR013658">
    <property type="entry name" value="SGL"/>
</dbReference>
<feature type="binding site" evidence="3">
    <location>
        <position position="123"/>
    </location>
    <ligand>
        <name>substrate</name>
    </ligand>
</feature>
<gene>
    <name evidence="5" type="ORF">EJP69_09910</name>
</gene>
<evidence type="ECO:0000259" key="4">
    <source>
        <dbReference type="Pfam" id="PF08450"/>
    </source>
</evidence>
<feature type="binding site" evidence="3">
    <location>
        <position position="219"/>
    </location>
    <ligand>
        <name>a divalent metal cation</name>
        <dbReference type="ChEBI" id="CHEBI:60240"/>
    </ligand>
</feature>
<feature type="domain" description="SMP-30/Gluconolactonase/LRE-like region" evidence="4">
    <location>
        <begin position="31"/>
        <end position="279"/>
    </location>
</feature>
<dbReference type="Gene3D" id="2.120.10.30">
    <property type="entry name" value="TolB, C-terminal domain"/>
    <property type="match status" value="1"/>
</dbReference>
<comment type="caution">
    <text evidence="5">The sequence shown here is derived from an EMBL/GenBank/DDBJ whole genome shotgun (WGS) entry which is preliminary data.</text>
</comment>
<dbReference type="SUPFAM" id="SSF63829">
    <property type="entry name" value="Calcium-dependent phosphotriesterase"/>
    <property type="match status" value="1"/>
</dbReference>
<evidence type="ECO:0000256" key="1">
    <source>
        <dbReference type="ARBA" id="ARBA00008853"/>
    </source>
</evidence>
<dbReference type="GO" id="GO:0005509">
    <property type="term" value="F:calcium ion binding"/>
    <property type="evidence" value="ECO:0007669"/>
    <property type="project" value="TreeGrafter"/>
</dbReference>
<keyword evidence="6" id="KW-1185">Reference proteome</keyword>
<dbReference type="AlphaFoldDB" id="A0A431TM36"/>
<keyword evidence="3" id="KW-0479">Metal-binding</keyword>
<name>A0A431TM36_9BURK</name>
<reference evidence="5 6" key="1">
    <citation type="submission" date="2018-12" db="EMBL/GenBank/DDBJ databases">
        <title>The genome of Variovorax gossypii DSM 100435.</title>
        <authorList>
            <person name="Gao J."/>
            <person name="Sun J."/>
        </authorList>
    </citation>
    <scope>NUCLEOTIDE SEQUENCE [LARGE SCALE GENOMIC DNA]</scope>
    <source>
        <strain evidence="5 6">DSM 100435</strain>
    </source>
</reference>
<evidence type="ECO:0000313" key="6">
    <source>
        <dbReference type="Proteomes" id="UP000267418"/>
    </source>
</evidence>
<feature type="binding site" evidence="3">
    <location>
        <position position="33"/>
    </location>
    <ligand>
        <name>a divalent metal cation</name>
        <dbReference type="ChEBI" id="CHEBI:60240"/>
    </ligand>
</feature>
<feature type="binding site" evidence="3">
    <location>
        <position position="169"/>
    </location>
    <ligand>
        <name>a divalent metal cation</name>
        <dbReference type="ChEBI" id="CHEBI:60240"/>
    </ligand>
</feature>
<accession>A0A431TM36</accession>
<dbReference type="PANTHER" id="PTHR10907:SF47">
    <property type="entry name" value="REGUCALCIN"/>
    <property type="match status" value="1"/>
</dbReference>
<dbReference type="InterPro" id="IPR011042">
    <property type="entry name" value="6-blade_b-propeller_TolB-like"/>
</dbReference>
<feature type="binding site" evidence="3">
    <location>
        <position position="121"/>
    </location>
    <ligand>
        <name>substrate</name>
    </ligand>
</feature>
<dbReference type="InterPro" id="IPR005511">
    <property type="entry name" value="SMP-30"/>
</dbReference>
<dbReference type="Proteomes" id="UP000267418">
    <property type="component" value="Unassembled WGS sequence"/>
</dbReference>
<dbReference type="GO" id="GO:0004341">
    <property type="term" value="F:gluconolactonase activity"/>
    <property type="evidence" value="ECO:0007669"/>
    <property type="project" value="TreeGrafter"/>
</dbReference>
<dbReference type="EMBL" id="RXOE01000002">
    <property type="protein sequence ID" value="RTQ34718.1"/>
    <property type="molecule type" value="Genomic_DNA"/>
</dbReference>
<dbReference type="Pfam" id="PF08450">
    <property type="entry name" value="SGL"/>
    <property type="match status" value="1"/>
</dbReference>
<protein>
    <submittedName>
        <fullName evidence="5">SMP-30/gluconolactonase/LRE family protein</fullName>
    </submittedName>
</protein>
<dbReference type="PANTHER" id="PTHR10907">
    <property type="entry name" value="REGUCALCIN"/>
    <property type="match status" value="1"/>
</dbReference>
<dbReference type="RefSeq" id="WP_126469768.1">
    <property type="nucleotide sequence ID" value="NZ_RXOE01000002.1"/>
</dbReference>
<feature type="binding site" evidence="3">
    <location>
        <position position="141"/>
    </location>
    <ligand>
        <name>substrate</name>
    </ligand>
</feature>
<organism evidence="5 6">
    <name type="scientific">Variovorax gossypii</name>
    <dbReference type="NCBI Taxonomy" id="1679495"/>
    <lineage>
        <taxon>Bacteria</taxon>
        <taxon>Pseudomonadati</taxon>
        <taxon>Pseudomonadota</taxon>
        <taxon>Betaproteobacteria</taxon>
        <taxon>Burkholderiales</taxon>
        <taxon>Comamonadaceae</taxon>
        <taxon>Variovorax</taxon>
    </lineage>
</organism>
<feature type="active site" description="Proton donor/acceptor" evidence="2">
    <location>
        <position position="219"/>
    </location>
</feature>
<sequence>MSKETSPVPSPLSSPAVIGEAECIWPAGANLGEGTLWSQREQALYWIDILTPRLFRYDPATGAQRTWTFDEEITAIAERASAPGLFITLRRGFALFDTTAPGNEAKPRYLHQPEPERTGNRFNDGKCDARGRFWAGSMDFDCKAPTGALYRYDADGRCTKHDDGFEVTNGPTWSADGRTMYFNNTVLDNLYAYDFDMEAGTVSNRRVWHRFPKPDGLPDGMTTDAAGRLWIAHWGGSCVTCHDPVSAAELCRIAIPASHVTDCAFGDADLRTLYITTARNSLTPEQQAAEPLAGGLFRVRIDSPGVPAALFAG</sequence>
<evidence type="ECO:0000256" key="2">
    <source>
        <dbReference type="PIRSR" id="PIRSR605511-1"/>
    </source>
</evidence>
<evidence type="ECO:0000313" key="5">
    <source>
        <dbReference type="EMBL" id="RTQ34718.1"/>
    </source>
</evidence>
<dbReference type="PRINTS" id="PR01790">
    <property type="entry name" value="SMP30FAMILY"/>
</dbReference>
<proteinExistence type="inferred from homology"/>
<comment type="similarity">
    <text evidence="1">Belongs to the SMP-30/CGR1 family.</text>
</comment>
<dbReference type="OrthoDB" id="9775406at2"/>
<dbReference type="GO" id="GO:0019853">
    <property type="term" value="P:L-ascorbic acid biosynthetic process"/>
    <property type="evidence" value="ECO:0007669"/>
    <property type="project" value="TreeGrafter"/>
</dbReference>
<comment type="cofactor">
    <cofactor evidence="3">
        <name>Zn(2+)</name>
        <dbReference type="ChEBI" id="CHEBI:29105"/>
    </cofactor>
    <text evidence="3">Binds 1 divalent metal cation per subunit.</text>
</comment>
<evidence type="ECO:0000256" key="3">
    <source>
        <dbReference type="PIRSR" id="PIRSR605511-2"/>
    </source>
</evidence>
<keyword evidence="3" id="KW-0862">Zinc</keyword>